<evidence type="ECO:0000259" key="8">
    <source>
        <dbReference type="PROSITE" id="PS50011"/>
    </source>
</evidence>
<gene>
    <name evidence="9" type="ORF">SAMN04489750_2742</name>
</gene>
<evidence type="ECO:0000256" key="6">
    <source>
        <dbReference type="SAM" id="MobiDB-lite"/>
    </source>
</evidence>
<dbReference type="AlphaFoldDB" id="A0A2Y8ZVU1"/>
<dbReference type="Proteomes" id="UP000250028">
    <property type="component" value="Unassembled WGS sequence"/>
</dbReference>
<feature type="compositionally biased region" description="Low complexity" evidence="6">
    <location>
        <begin position="348"/>
        <end position="357"/>
    </location>
</feature>
<keyword evidence="7" id="KW-0472">Membrane</keyword>
<dbReference type="PROSITE" id="PS00108">
    <property type="entry name" value="PROTEIN_KINASE_ST"/>
    <property type="match status" value="1"/>
</dbReference>
<dbReference type="PANTHER" id="PTHR43289:SF34">
    <property type="entry name" value="SERINE_THREONINE-PROTEIN KINASE YBDM-RELATED"/>
    <property type="match status" value="1"/>
</dbReference>
<dbReference type="Gene3D" id="1.10.510.10">
    <property type="entry name" value="Transferase(Phosphotransferase) domain 1"/>
    <property type="match status" value="1"/>
</dbReference>
<feature type="region of interest" description="Disordered" evidence="6">
    <location>
        <begin position="348"/>
        <end position="375"/>
    </location>
</feature>
<dbReference type="InterPro" id="IPR017441">
    <property type="entry name" value="Protein_kinase_ATP_BS"/>
</dbReference>
<keyword evidence="7" id="KW-1133">Transmembrane helix</keyword>
<protein>
    <submittedName>
        <fullName evidence="9">Serine/threonine protein kinase</fullName>
    </submittedName>
</protein>
<evidence type="ECO:0000256" key="2">
    <source>
        <dbReference type="ARBA" id="ARBA00022741"/>
    </source>
</evidence>
<evidence type="ECO:0000256" key="1">
    <source>
        <dbReference type="ARBA" id="ARBA00022679"/>
    </source>
</evidence>
<dbReference type="SUPFAM" id="SSF56112">
    <property type="entry name" value="Protein kinase-like (PK-like)"/>
    <property type="match status" value="1"/>
</dbReference>
<dbReference type="GO" id="GO:0005524">
    <property type="term" value="F:ATP binding"/>
    <property type="evidence" value="ECO:0007669"/>
    <property type="project" value="UniProtKB-UniRule"/>
</dbReference>
<evidence type="ECO:0000256" key="3">
    <source>
        <dbReference type="ARBA" id="ARBA00022777"/>
    </source>
</evidence>
<dbReference type="GO" id="GO:0004674">
    <property type="term" value="F:protein serine/threonine kinase activity"/>
    <property type="evidence" value="ECO:0007669"/>
    <property type="project" value="UniProtKB-KW"/>
</dbReference>
<evidence type="ECO:0000313" key="9">
    <source>
        <dbReference type="EMBL" id="SSA35388.1"/>
    </source>
</evidence>
<evidence type="ECO:0000256" key="4">
    <source>
        <dbReference type="ARBA" id="ARBA00022840"/>
    </source>
</evidence>
<feature type="region of interest" description="Disordered" evidence="6">
    <location>
        <begin position="302"/>
        <end position="334"/>
    </location>
</feature>
<keyword evidence="7" id="KW-0812">Transmembrane</keyword>
<dbReference type="Gene3D" id="3.30.200.20">
    <property type="entry name" value="Phosphorylase Kinase, domain 1"/>
    <property type="match status" value="1"/>
</dbReference>
<evidence type="ECO:0000256" key="7">
    <source>
        <dbReference type="SAM" id="Phobius"/>
    </source>
</evidence>
<keyword evidence="9" id="KW-0723">Serine/threonine-protein kinase</keyword>
<keyword evidence="2 5" id="KW-0547">Nucleotide-binding</keyword>
<keyword evidence="1" id="KW-0808">Transferase</keyword>
<evidence type="ECO:0000256" key="5">
    <source>
        <dbReference type="PROSITE-ProRule" id="PRU10141"/>
    </source>
</evidence>
<name>A0A2Y8ZVU1_9MICO</name>
<dbReference type="RefSeq" id="WP_109686619.1">
    <property type="nucleotide sequence ID" value="NZ_QGDN01000001.1"/>
</dbReference>
<evidence type="ECO:0000313" key="10">
    <source>
        <dbReference type="Proteomes" id="UP000250028"/>
    </source>
</evidence>
<dbReference type="PANTHER" id="PTHR43289">
    <property type="entry name" value="MITOGEN-ACTIVATED PROTEIN KINASE KINASE KINASE 20-RELATED"/>
    <property type="match status" value="1"/>
</dbReference>
<keyword evidence="10" id="KW-1185">Reference proteome</keyword>
<organism evidence="9 10">
    <name type="scientific">Branchiibius hedensis</name>
    <dbReference type="NCBI Taxonomy" id="672460"/>
    <lineage>
        <taxon>Bacteria</taxon>
        <taxon>Bacillati</taxon>
        <taxon>Actinomycetota</taxon>
        <taxon>Actinomycetes</taxon>
        <taxon>Micrococcales</taxon>
        <taxon>Dermacoccaceae</taxon>
        <taxon>Branchiibius</taxon>
    </lineage>
</organism>
<dbReference type="Pfam" id="PF00069">
    <property type="entry name" value="Pkinase"/>
    <property type="match status" value="1"/>
</dbReference>
<dbReference type="InterPro" id="IPR008271">
    <property type="entry name" value="Ser/Thr_kinase_AS"/>
</dbReference>
<sequence>MSSMDGSGVDSHLDPTAVAPIRRRLPGATTQRPREMLGAYELLDQVGEGGMGVVYRAKAPDGQYVALKALRPYIAHDPDARARLRREVASLRRVRAPGVAALLDADVDGPRPFLVTEFVSGPPLDKVVANEGRFTDQRLADLAQGLADALSAIHRAGVIHRDLKPGNVLVGRDGPVLIDFGISHVAEDSRLTMTGLVMGTPGYLSPEMVEGGEVTQAADWWGWAATLAYAASGTPPFGRGQMTVVLDRVLRGQADLRGVDERIRPLLAAALSPDPARRPGTQQVLHELRVYAGGGYTTGLPVATASAPHTAPLRPDATKRLPAPSAGRVAPVSRPPAQVHSANYWAPAQPAPAAAPSQPAPEPRSVPSTDPRIGRPPRSGTLAALLVGVVALSAVVPVAAWGALLIWSFVARWVDRSMTAMVVRRFDAGRRSTDPLVAAAAAPWQALVAAISTILAAILPAVVGVAGAVATALGVAVLRSNSPELGRPLPVAVGVLLATALSWWGPGGQALRRGSRSIVRTVAPQPVIGTGLVVLVLAAAAWCAFHAGTHWQLPPSWWPYSDASQIPGSGLIPSLPSIR</sequence>
<feature type="binding site" evidence="5">
    <location>
        <position position="68"/>
    </location>
    <ligand>
        <name>ATP</name>
        <dbReference type="ChEBI" id="CHEBI:30616"/>
    </ligand>
</feature>
<dbReference type="OrthoDB" id="9762169at2"/>
<feature type="transmembrane region" description="Helical" evidence="7">
    <location>
        <begin position="489"/>
        <end position="506"/>
    </location>
</feature>
<keyword evidence="4 5" id="KW-0067">ATP-binding</keyword>
<keyword evidence="3 9" id="KW-0418">Kinase</keyword>
<dbReference type="InterPro" id="IPR011009">
    <property type="entry name" value="Kinase-like_dom_sf"/>
</dbReference>
<dbReference type="SMART" id="SM00220">
    <property type="entry name" value="S_TKc"/>
    <property type="match status" value="1"/>
</dbReference>
<feature type="transmembrane region" description="Helical" evidence="7">
    <location>
        <begin position="444"/>
        <end position="477"/>
    </location>
</feature>
<feature type="transmembrane region" description="Helical" evidence="7">
    <location>
        <begin position="382"/>
        <end position="410"/>
    </location>
</feature>
<feature type="region of interest" description="Disordered" evidence="6">
    <location>
        <begin position="1"/>
        <end position="30"/>
    </location>
</feature>
<dbReference type="PROSITE" id="PS00107">
    <property type="entry name" value="PROTEIN_KINASE_ATP"/>
    <property type="match status" value="1"/>
</dbReference>
<dbReference type="CDD" id="cd14014">
    <property type="entry name" value="STKc_PknB_like"/>
    <property type="match status" value="1"/>
</dbReference>
<feature type="domain" description="Protein kinase" evidence="8">
    <location>
        <begin position="40"/>
        <end position="289"/>
    </location>
</feature>
<reference evidence="10" key="1">
    <citation type="submission" date="2016-10" db="EMBL/GenBank/DDBJ databases">
        <authorList>
            <person name="Varghese N."/>
            <person name="Submissions S."/>
        </authorList>
    </citation>
    <scope>NUCLEOTIDE SEQUENCE [LARGE SCALE GENOMIC DNA]</scope>
    <source>
        <strain evidence="10">DSM 22951</strain>
    </source>
</reference>
<dbReference type="InterPro" id="IPR000719">
    <property type="entry name" value="Prot_kinase_dom"/>
</dbReference>
<proteinExistence type="predicted"/>
<accession>A0A2Y8ZVU1</accession>
<feature type="transmembrane region" description="Helical" evidence="7">
    <location>
        <begin position="526"/>
        <end position="545"/>
    </location>
</feature>
<dbReference type="EMBL" id="UESZ01000001">
    <property type="protein sequence ID" value="SSA35388.1"/>
    <property type="molecule type" value="Genomic_DNA"/>
</dbReference>
<dbReference type="PROSITE" id="PS50011">
    <property type="entry name" value="PROTEIN_KINASE_DOM"/>
    <property type="match status" value="1"/>
</dbReference>